<evidence type="ECO:0000256" key="6">
    <source>
        <dbReference type="ARBA" id="ARBA00022723"/>
    </source>
</evidence>
<dbReference type="Gene3D" id="2.170.270.10">
    <property type="entry name" value="SET domain"/>
    <property type="match status" value="1"/>
</dbReference>
<evidence type="ECO:0000256" key="3">
    <source>
        <dbReference type="ARBA" id="ARBA00022603"/>
    </source>
</evidence>
<gene>
    <name evidence="11" type="ORF">Ctob_013505</name>
</gene>
<evidence type="ECO:0000256" key="2">
    <source>
        <dbReference type="ARBA" id="ARBA00022454"/>
    </source>
</evidence>
<dbReference type="GO" id="GO:0008270">
    <property type="term" value="F:zinc ion binding"/>
    <property type="evidence" value="ECO:0007669"/>
    <property type="project" value="InterPro"/>
</dbReference>
<keyword evidence="3 11" id="KW-0489">Methyltransferase</keyword>
<evidence type="ECO:0000259" key="10">
    <source>
        <dbReference type="PROSITE" id="PS50868"/>
    </source>
</evidence>
<dbReference type="PROSITE" id="PS50868">
    <property type="entry name" value="POST_SET"/>
    <property type="match status" value="1"/>
</dbReference>
<dbReference type="GO" id="GO:0005634">
    <property type="term" value="C:nucleus"/>
    <property type="evidence" value="ECO:0007669"/>
    <property type="project" value="InterPro"/>
</dbReference>
<keyword evidence="12" id="KW-1185">Reference proteome</keyword>
<evidence type="ECO:0000259" key="9">
    <source>
        <dbReference type="PROSITE" id="PS50867"/>
    </source>
</evidence>
<evidence type="ECO:0000259" key="8">
    <source>
        <dbReference type="PROSITE" id="PS50280"/>
    </source>
</evidence>
<organism evidence="11 12">
    <name type="scientific">Chrysochromulina tobinii</name>
    <dbReference type="NCBI Taxonomy" id="1460289"/>
    <lineage>
        <taxon>Eukaryota</taxon>
        <taxon>Haptista</taxon>
        <taxon>Haptophyta</taxon>
        <taxon>Prymnesiophyceae</taxon>
        <taxon>Prymnesiales</taxon>
        <taxon>Chrysochromulinaceae</taxon>
        <taxon>Chrysochromulina</taxon>
    </lineage>
</organism>
<dbReference type="EMBL" id="JWZX01002388">
    <property type="protein sequence ID" value="KOO29610.1"/>
    <property type="molecule type" value="Genomic_DNA"/>
</dbReference>
<dbReference type="GO" id="GO:0005694">
    <property type="term" value="C:chromosome"/>
    <property type="evidence" value="ECO:0007669"/>
    <property type="project" value="UniProtKB-SubCell"/>
</dbReference>
<keyword evidence="6" id="KW-0479">Metal-binding</keyword>
<dbReference type="InterPro" id="IPR007728">
    <property type="entry name" value="Pre-SET_dom"/>
</dbReference>
<evidence type="ECO:0000256" key="5">
    <source>
        <dbReference type="ARBA" id="ARBA00022691"/>
    </source>
</evidence>
<dbReference type="PROSITE" id="PS50867">
    <property type="entry name" value="PRE_SET"/>
    <property type="match status" value="1"/>
</dbReference>
<dbReference type="GO" id="GO:0032259">
    <property type="term" value="P:methylation"/>
    <property type="evidence" value="ECO:0007669"/>
    <property type="project" value="UniProtKB-KW"/>
</dbReference>
<dbReference type="Pfam" id="PF00856">
    <property type="entry name" value="SET"/>
    <property type="match status" value="1"/>
</dbReference>
<sequence length="424" mass="45928">MGAVVGVGAVVGAGAVVPPALWSWARLETVETAEGGLPPSVRSQLKEIESAMLELETAVATLNPLSAAQTDSVQLDEAPDTARIDSMQVDEAPETARTDSMQGDGARIRTLVKTDDAELCEPCERPQAGVGAVLGAGVGAQMDSRLYTFRIDDITHEQVGSSGSNTRQHRLPISAVNEVDEDKFPDIIYLHSSVAGDGVELEMPADFLVGCADSGPGCCSNETLCGCCREQLVQSGGIVYDKHGRLRVQPGMPVYECNAACACPPDCNNRVVQRGISVRIQVFKTRYKGWAVRALERVPSGTFVCEYVGEVITTEEAERRGIEYDKGGFSTLFDLDAAGVECEYTIDATFKCGVARFLNHSCAPNLRQYCVWADTLSLALPRIAFFATRDIEPLEELTFDYSYAEGSRTLRCHCGAPNCRQWLY</sequence>
<dbReference type="GO" id="GO:0042054">
    <property type="term" value="F:histone methyltransferase activity"/>
    <property type="evidence" value="ECO:0007669"/>
    <property type="project" value="InterPro"/>
</dbReference>
<name>A0A0M0JSY8_9EUKA</name>
<reference evidence="12" key="1">
    <citation type="journal article" date="2015" name="PLoS Genet.">
        <title>Genome Sequence and Transcriptome Analyses of Chrysochromulina tobin: Metabolic Tools for Enhanced Algal Fitness in the Prominent Order Prymnesiales (Haptophyceae).</title>
        <authorList>
            <person name="Hovde B.T."/>
            <person name="Deodato C.R."/>
            <person name="Hunsperger H.M."/>
            <person name="Ryken S.A."/>
            <person name="Yost W."/>
            <person name="Jha R.K."/>
            <person name="Patterson J."/>
            <person name="Monnat R.J. Jr."/>
            <person name="Barlow S.B."/>
            <person name="Starkenburg S.R."/>
            <person name="Cattolico R.A."/>
        </authorList>
    </citation>
    <scope>NUCLEOTIDE SEQUENCE</scope>
    <source>
        <strain evidence="12">CCMP291</strain>
    </source>
</reference>
<keyword evidence="5" id="KW-0949">S-adenosyl-L-methionine</keyword>
<dbReference type="PROSITE" id="PS50280">
    <property type="entry name" value="SET"/>
    <property type="match status" value="1"/>
</dbReference>
<evidence type="ECO:0000256" key="1">
    <source>
        <dbReference type="ARBA" id="ARBA00004286"/>
    </source>
</evidence>
<protein>
    <submittedName>
        <fullName evidence="11">Histone-lysine n-methyltransferase</fullName>
    </submittedName>
</protein>
<dbReference type="Proteomes" id="UP000037460">
    <property type="component" value="Unassembled WGS sequence"/>
</dbReference>
<dbReference type="SUPFAM" id="SSF82199">
    <property type="entry name" value="SET domain"/>
    <property type="match status" value="1"/>
</dbReference>
<dbReference type="InterPro" id="IPR003616">
    <property type="entry name" value="Post-SET_dom"/>
</dbReference>
<keyword evidence="4 11" id="KW-0808">Transferase</keyword>
<dbReference type="PANTHER" id="PTHR46223:SF3">
    <property type="entry name" value="HISTONE-LYSINE N-METHYLTRANSFERASE SET-23"/>
    <property type="match status" value="1"/>
</dbReference>
<dbReference type="InterPro" id="IPR001214">
    <property type="entry name" value="SET_dom"/>
</dbReference>
<feature type="domain" description="SET" evidence="8">
    <location>
        <begin position="278"/>
        <end position="402"/>
    </location>
</feature>
<dbReference type="SMART" id="SM00317">
    <property type="entry name" value="SET"/>
    <property type="match status" value="1"/>
</dbReference>
<dbReference type="SMART" id="SM00468">
    <property type="entry name" value="PreSET"/>
    <property type="match status" value="1"/>
</dbReference>
<evidence type="ECO:0000313" key="11">
    <source>
        <dbReference type="EMBL" id="KOO29610.1"/>
    </source>
</evidence>
<dbReference type="AlphaFoldDB" id="A0A0M0JSY8"/>
<evidence type="ECO:0000313" key="12">
    <source>
        <dbReference type="Proteomes" id="UP000037460"/>
    </source>
</evidence>
<dbReference type="PANTHER" id="PTHR46223">
    <property type="entry name" value="HISTONE-LYSINE N-METHYLTRANSFERASE SUV39H"/>
    <property type="match status" value="1"/>
</dbReference>
<keyword evidence="7" id="KW-0862">Zinc</keyword>
<dbReference type="InterPro" id="IPR046341">
    <property type="entry name" value="SET_dom_sf"/>
</dbReference>
<dbReference type="OrthoDB" id="308383at2759"/>
<proteinExistence type="predicted"/>
<dbReference type="Pfam" id="PF05033">
    <property type="entry name" value="Pre-SET"/>
    <property type="match status" value="1"/>
</dbReference>
<accession>A0A0M0JSY8</accession>
<evidence type="ECO:0000256" key="4">
    <source>
        <dbReference type="ARBA" id="ARBA00022679"/>
    </source>
</evidence>
<comment type="caution">
    <text evidence="11">The sequence shown here is derived from an EMBL/GenBank/DDBJ whole genome shotgun (WGS) entry which is preliminary data.</text>
</comment>
<comment type="subcellular location">
    <subcellularLocation>
        <location evidence="1">Chromosome</location>
    </subcellularLocation>
</comment>
<feature type="domain" description="Pre-SET" evidence="9">
    <location>
        <begin position="214"/>
        <end position="275"/>
    </location>
</feature>
<dbReference type="InterPro" id="IPR050973">
    <property type="entry name" value="H3K9_Histone-Lys_N-MTase"/>
</dbReference>
<keyword evidence="2" id="KW-0158">Chromosome</keyword>
<evidence type="ECO:0000256" key="7">
    <source>
        <dbReference type="ARBA" id="ARBA00022833"/>
    </source>
</evidence>
<feature type="domain" description="Post-SET" evidence="10">
    <location>
        <begin position="408"/>
        <end position="424"/>
    </location>
</feature>